<sequence>MKKWGLVFVFGTLLLAGCTTKEQEQQIRLFWLQQYSNLIVKKLASAPAELANNPQFKKLTASLEQSFGKNLPAQPAAARPAQPQIMEVSMSEDLLPGKASEADRTRMKRALEAVQLSNQSTLTDIAATFGNNVKYQAFLITAQTERQLKKTAEQSATFTAYFQTQQQLLKEQDRQINELLRKNTASIKNIRR</sequence>
<keyword evidence="2" id="KW-1185">Reference proteome</keyword>
<dbReference type="PROSITE" id="PS51257">
    <property type="entry name" value="PROKAR_LIPOPROTEIN"/>
    <property type="match status" value="1"/>
</dbReference>
<comment type="caution">
    <text evidence="1">The sequence shown here is derived from an EMBL/GenBank/DDBJ whole genome shotgun (WGS) entry which is preliminary data.</text>
</comment>
<evidence type="ECO:0008006" key="3">
    <source>
        <dbReference type="Google" id="ProtNLM"/>
    </source>
</evidence>
<gene>
    <name evidence="1" type="ORF">B5F75_02255</name>
</gene>
<protein>
    <recommendedName>
        <fullName evidence="3">Lipoprotein</fullName>
    </recommendedName>
</protein>
<proteinExistence type="predicted"/>
<dbReference type="AlphaFoldDB" id="A0A1Y4DL14"/>
<accession>A0A1Y4DL14</accession>
<dbReference type="Proteomes" id="UP000196368">
    <property type="component" value="Unassembled WGS sequence"/>
</dbReference>
<dbReference type="RefSeq" id="WP_087287284.1">
    <property type="nucleotide sequence ID" value="NZ_NFJD01000001.1"/>
</dbReference>
<evidence type="ECO:0000313" key="1">
    <source>
        <dbReference type="EMBL" id="OUO57618.1"/>
    </source>
</evidence>
<dbReference type="EMBL" id="NFJD01000001">
    <property type="protein sequence ID" value="OUO57618.1"/>
    <property type="molecule type" value="Genomic_DNA"/>
</dbReference>
<evidence type="ECO:0000313" key="2">
    <source>
        <dbReference type="Proteomes" id="UP000196368"/>
    </source>
</evidence>
<name>A0A1Y4DL14_9BACT</name>
<organism evidence="1 2">
    <name type="scientific">Candidatus Avelusimicrobium gallicola</name>
    <dbReference type="NCBI Taxonomy" id="2562704"/>
    <lineage>
        <taxon>Bacteria</taxon>
        <taxon>Pseudomonadati</taxon>
        <taxon>Elusimicrobiota</taxon>
        <taxon>Elusimicrobia</taxon>
        <taxon>Elusimicrobiales</taxon>
        <taxon>Elusimicrobiaceae</taxon>
        <taxon>Candidatus Avelusimicrobium</taxon>
    </lineage>
</organism>
<reference evidence="2" key="1">
    <citation type="submission" date="2017-04" db="EMBL/GenBank/DDBJ databases">
        <title>Function of individual gut microbiota members based on whole genome sequencing of pure cultures obtained from chicken caecum.</title>
        <authorList>
            <person name="Medvecky M."/>
            <person name="Cejkova D."/>
            <person name="Polansky O."/>
            <person name="Karasova D."/>
            <person name="Kubasova T."/>
            <person name="Cizek A."/>
            <person name="Rychlik I."/>
        </authorList>
    </citation>
    <scope>NUCLEOTIDE SEQUENCE [LARGE SCALE GENOMIC DNA]</scope>
    <source>
        <strain evidence="2">An273</strain>
    </source>
</reference>